<sequence>MLSSPPPPPPSLKQTQERIPYISKDKRAHTKSWPLGLLPETPRVWGLEFEAGFLPPRGFLKDSKAPQTKTAAWLMAHIETTNYKMINRFSKLFQERLCCQD</sequence>
<dbReference type="Proteomes" id="UP001162501">
    <property type="component" value="Chromosome 4"/>
</dbReference>
<gene>
    <name evidence="1" type="ORF">MRATA1EN22A_LOCUS22717</name>
</gene>
<evidence type="ECO:0000313" key="1">
    <source>
        <dbReference type="EMBL" id="CAN0507375.1"/>
    </source>
</evidence>
<proteinExistence type="predicted"/>
<reference evidence="1" key="2">
    <citation type="submission" date="2025-03" db="EMBL/GenBank/DDBJ databases">
        <authorList>
            <consortium name="ELIXIR-Norway"/>
            <consortium name="Elixir Norway"/>
        </authorList>
    </citation>
    <scope>NUCLEOTIDE SEQUENCE</scope>
</reference>
<dbReference type="EMBL" id="OX596088">
    <property type="protein sequence ID" value="CAN0507375.1"/>
    <property type="molecule type" value="Genomic_DNA"/>
</dbReference>
<accession>A0AC59ZVW4</accession>
<reference evidence="1" key="1">
    <citation type="submission" date="2023-05" db="EMBL/GenBank/DDBJ databases">
        <authorList>
            <consortium name="ELIXIR-Norway"/>
        </authorList>
    </citation>
    <scope>NUCLEOTIDE SEQUENCE</scope>
</reference>
<name>A0AC59ZVW4_RANTA</name>
<evidence type="ECO:0000313" key="2">
    <source>
        <dbReference type="Proteomes" id="UP001162501"/>
    </source>
</evidence>
<organism evidence="1 2">
    <name type="scientific">Rangifer tarandus platyrhynchus</name>
    <name type="common">Svalbard reindeer</name>
    <dbReference type="NCBI Taxonomy" id="3082113"/>
    <lineage>
        <taxon>Eukaryota</taxon>
        <taxon>Metazoa</taxon>
        <taxon>Chordata</taxon>
        <taxon>Craniata</taxon>
        <taxon>Vertebrata</taxon>
        <taxon>Euteleostomi</taxon>
        <taxon>Mammalia</taxon>
        <taxon>Eutheria</taxon>
        <taxon>Laurasiatheria</taxon>
        <taxon>Artiodactyla</taxon>
        <taxon>Ruminantia</taxon>
        <taxon>Pecora</taxon>
        <taxon>Cervidae</taxon>
        <taxon>Odocoileinae</taxon>
        <taxon>Rangifer</taxon>
    </lineage>
</organism>
<protein>
    <submittedName>
        <fullName evidence="1">Uncharacterized protein</fullName>
    </submittedName>
</protein>